<gene>
    <name evidence="2" type="ORF">JOF29_000220</name>
</gene>
<feature type="region of interest" description="Disordered" evidence="1">
    <location>
        <begin position="75"/>
        <end position="96"/>
    </location>
</feature>
<dbReference type="Proteomes" id="UP000755585">
    <property type="component" value="Unassembled WGS sequence"/>
</dbReference>
<comment type="caution">
    <text evidence="2">The sequence shown here is derived from an EMBL/GenBank/DDBJ whole genome shotgun (WGS) entry which is preliminary data.</text>
</comment>
<evidence type="ECO:0000256" key="1">
    <source>
        <dbReference type="SAM" id="MobiDB-lite"/>
    </source>
</evidence>
<organism evidence="2 3">
    <name type="scientific">Kribbella aluminosa</name>
    <dbReference type="NCBI Taxonomy" id="416017"/>
    <lineage>
        <taxon>Bacteria</taxon>
        <taxon>Bacillati</taxon>
        <taxon>Actinomycetota</taxon>
        <taxon>Actinomycetes</taxon>
        <taxon>Propionibacteriales</taxon>
        <taxon>Kribbellaceae</taxon>
        <taxon>Kribbella</taxon>
    </lineage>
</organism>
<accession>A0ABS4UBW7</accession>
<protein>
    <submittedName>
        <fullName evidence="2">Uncharacterized protein</fullName>
    </submittedName>
</protein>
<sequence length="520" mass="58519">MVTACSFASRKEHHRPLFAQHADALRHAFQPLLAGSQKARTMPLLLDDIDLTMPTTVKVVDPKFFSSKLTGNGKHKTGLLRGDLRPASTSRNSAHAAGTIDHIEVKSSSTQHGITTASIPFAPVLRRALTEAGGSFTLATPQDQDRCAVETGSTDWDVAFDMTPQGAKLVEDANGGGANGAPKMSRDLVVQYRMELYFFRKGHAEPERTPIASTTSGPGHHTAAAFVSWDTSPMDNAVAFVTEVLRAIGLTHRNPDLLVDWLTNEFNIHDRITRQAEIWDSEVIAEEILAYIDGLPASPTKQHLNALAVQLRYLENYNVPLEAYRSIHQKIETTFDNETAAALSKQNLNLLMSHTLFHLEGMKSQLTTVAAPGLAPVMPAHLSVQQRAALTTHEPLVMVQGRRRNRQEHRDPRTHQVPRELRCCRLRRHGAELHQRCSRQHHREEPRRRIDDHRPDDQRHLPAQSPDARAVQYRHDHQLDRHLLPDQRLRCRIPATTARGRPEQDRRVHGPEHLHREPLR</sequence>
<dbReference type="EMBL" id="JAGINT010000001">
    <property type="protein sequence ID" value="MBP2349137.1"/>
    <property type="molecule type" value="Genomic_DNA"/>
</dbReference>
<keyword evidence="3" id="KW-1185">Reference proteome</keyword>
<feature type="region of interest" description="Disordered" evidence="1">
    <location>
        <begin position="433"/>
        <end position="520"/>
    </location>
</feature>
<reference evidence="2 3" key="1">
    <citation type="submission" date="2021-03" db="EMBL/GenBank/DDBJ databases">
        <title>Sequencing the genomes of 1000 actinobacteria strains.</title>
        <authorList>
            <person name="Klenk H.-P."/>
        </authorList>
    </citation>
    <scope>NUCLEOTIDE SEQUENCE [LARGE SCALE GENOMIC DNA]</scope>
    <source>
        <strain evidence="2 3">DSM 18824</strain>
    </source>
</reference>
<evidence type="ECO:0000313" key="3">
    <source>
        <dbReference type="Proteomes" id="UP000755585"/>
    </source>
</evidence>
<feature type="compositionally biased region" description="Basic and acidic residues" evidence="1">
    <location>
        <begin position="442"/>
        <end position="460"/>
    </location>
</feature>
<proteinExistence type="predicted"/>
<feature type="compositionally biased region" description="Basic and acidic residues" evidence="1">
    <location>
        <begin position="500"/>
        <end position="520"/>
    </location>
</feature>
<feature type="compositionally biased region" description="Basic and acidic residues" evidence="1">
    <location>
        <begin position="473"/>
        <end position="489"/>
    </location>
</feature>
<evidence type="ECO:0000313" key="2">
    <source>
        <dbReference type="EMBL" id="MBP2349137.1"/>
    </source>
</evidence>
<name>A0ABS4UBW7_9ACTN</name>